<evidence type="ECO:0000313" key="3">
    <source>
        <dbReference type="WBParaSite" id="nRc.2.0.1.t35253-RA"/>
    </source>
</evidence>
<dbReference type="WBParaSite" id="nRc.2.0.1.t35253-RA">
    <property type="protein sequence ID" value="nRc.2.0.1.t35253-RA"/>
    <property type="gene ID" value="nRc.2.0.1.g35253"/>
</dbReference>
<organism evidence="2 3">
    <name type="scientific">Romanomermis culicivorax</name>
    <name type="common">Nematode worm</name>
    <dbReference type="NCBI Taxonomy" id="13658"/>
    <lineage>
        <taxon>Eukaryota</taxon>
        <taxon>Metazoa</taxon>
        <taxon>Ecdysozoa</taxon>
        <taxon>Nematoda</taxon>
        <taxon>Enoplea</taxon>
        <taxon>Dorylaimia</taxon>
        <taxon>Mermithida</taxon>
        <taxon>Mermithoidea</taxon>
        <taxon>Mermithidae</taxon>
        <taxon>Romanomermis</taxon>
    </lineage>
</organism>
<reference evidence="3" key="1">
    <citation type="submission" date="2022-11" db="UniProtKB">
        <authorList>
            <consortium name="WormBaseParasite"/>
        </authorList>
    </citation>
    <scope>IDENTIFICATION</scope>
</reference>
<keyword evidence="2" id="KW-1185">Reference proteome</keyword>
<feature type="compositionally biased region" description="Basic and acidic residues" evidence="1">
    <location>
        <begin position="63"/>
        <end position="90"/>
    </location>
</feature>
<accession>A0A915K936</accession>
<sequence>MLEYCETYADCQMATAAADRDLTDHELAALDKLFPGHTAQQKLETTDEPSTRRTPPPSTSCAERGKTPSERTTRPREQRDKQKAREEAERSSQATSTPKPRITTTKTAALATQPPPAHQTVTSLTLLMLATIEKLSKVKPLAASKVKPLAARADNKNAEMIHCRIVLKANKHTRCIQPVSTKTGIGVSSPGHCQS</sequence>
<evidence type="ECO:0000313" key="2">
    <source>
        <dbReference type="Proteomes" id="UP000887565"/>
    </source>
</evidence>
<feature type="region of interest" description="Disordered" evidence="1">
    <location>
        <begin position="33"/>
        <end position="117"/>
    </location>
</feature>
<name>A0A915K936_ROMCU</name>
<proteinExistence type="predicted"/>
<evidence type="ECO:0000256" key="1">
    <source>
        <dbReference type="SAM" id="MobiDB-lite"/>
    </source>
</evidence>
<feature type="compositionally biased region" description="Polar residues" evidence="1">
    <location>
        <begin position="91"/>
        <end position="107"/>
    </location>
</feature>
<dbReference type="Proteomes" id="UP000887565">
    <property type="component" value="Unplaced"/>
</dbReference>
<dbReference type="AlphaFoldDB" id="A0A915K936"/>
<protein>
    <submittedName>
        <fullName evidence="3">Uncharacterized protein</fullName>
    </submittedName>
</protein>